<name>A0ABV2NE18_9HYPH</name>
<dbReference type="RefSeq" id="WP_029358053.1">
    <property type="nucleotide sequence ID" value="NZ_JAZBNP010000001.1"/>
</dbReference>
<protein>
    <recommendedName>
        <fullName evidence="4">DUF4260 domain-containing protein</fullName>
    </recommendedName>
</protein>
<keyword evidence="1" id="KW-1133">Transmembrane helix</keyword>
<evidence type="ECO:0000313" key="2">
    <source>
        <dbReference type="EMBL" id="MET3864729.1"/>
    </source>
</evidence>
<dbReference type="InterPro" id="IPR025356">
    <property type="entry name" value="DUF4260"/>
</dbReference>
<evidence type="ECO:0000313" key="3">
    <source>
        <dbReference type="Proteomes" id="UP001549119"/>
    </source>
</evidence>
<dbReference type="Proteomes" id="UP001549119">
    <property type="component" value="Unassembled WGS sequence"/>
</dbReference>
<keyword evidence="3" id="KW-1185">Reference proteome</keyword>
<evidence type="ECO:0000256" key="1">
    <source>
        <dbReference type="SAM" id="Phobius"/>
    </source>
</evidence>
<organism evidence="2 3">
    <name type="scientific">Methylobacterium radiotolerans</name>
    <dbReference type="NCBI Taxonomy" id="31998"/>
    <lineage>
        <taxon>Bacteria</taxon>
        <taxon>Pseudomonadati</taxon>
        <taxon>Pseudomonadota</taxon>
        <taxon>Alphaproteobacteria</taxon>
        <taxon>Hyphomicrobiales</taxon>
        <taxon>Methylobacteriaceae</taxon>
        <taxon>Methylobacterium</taxon>
    </lineage>
</organism>
<sequence length="134" mass="13973">MTGRSVTGWPRLLLRLEGACILVAALLAYGWLGPSWWLFAALLFVPDLSMLGYAAGPAVGAALYNAAHTLALPLVGLPLAIAVGHPEAVGLALIWFAHIGLDRAVGYGLKYGSGFGDTHLGVIGRPRDKTIAPS</sequence>
<feature type="transmembrane region" description="Helical" evidence="1">
    <location>
        <begin position="12"/>
        <end position="30"/>
    </location>
</feature>
<proteinExistence type="predicted"/>
<accession>A0ABV2NE18</accession>
<keyword evidence="1" id="KW-0812">Transmembrane</keyword>
<dbReference type="Pfam" id="PF14079">
    <property type="entry name" value="DUF4260"/>
    <property type="match status" value="1"/>
</dbReference>
<evidence type="ECO:0008006" key="4">
    <source>
        <dbReference type="Google" id="ProtNLM"/>
    </source>
</evidence>
<comment type="caution">
    <text evidence="2">The sequence shown here is derived from an EMBL/GenBank/DDBJ whole genome shotgun (WGS) entry which is preliminary data.</text>
</comment>
<keyword evidence="1" id="KW-0472">Membrane</keyword>
<reference evidence="2 3" key="1">
    <citation type="submission" date="2024-06" db="EMBL/GenBank/DDBJ databases">
        <title>Genomics of switchgrass bacterial isolates.</title>
        <authorList>
            <person name="Shade A."/>
        </authorList>
    </citation>
    <scope>NUCLEOTIDE SEQUENCE [LARGE SCALE GENOMIC DNA]</scope>
    <source>
        <strain evidence="2 3">PvP084</strain>
    </source>
</reference>
<feature type="transmembrane region" description="Helical" evidence="1">
    <location>
        <begin position="88"/>
        <end position="105"/>
    </location>
</feature>
<dbReference type="EMBL" id="JBEPNW010000002">
    <property type="protein sequence ID" value="MET3864729.1"/>
    <property type="molecule type" value="Genomic_DNA"/>
</dbReference>
<gene>
    <name evidence="2" type="ORF">ABIC20_002038</name>
</gene>